<dbReference type="AlphaFoldDB" id="A0A0P6X3X7"/>
<keyword evidence="2" id="KW-1185">Reference proteome</keyword>
<name>A0A0P6X3X7_9CHLR</name>
<dbReference type="RefSeq" id="WP_075063657.1">
    <property type="nucleotide sequence ID" value="NZ_LGCL01000033.1"/>
</dbReference>
<dbReference type="OrthoDB" id="9932604at2"/>
<comment type="caution">
    <text evidence="1">The sequence shown here is derived from an EMBL/GenBank/DDBJ whole genome shotgun (WGS) entry which is preliminary data.</text>
</comment>
<evidence type="ECO:0000313" key="2">
    <source>
        <dbReference type="Proteomes" id="UP000050417"/>
    </source>
</evidence>
<evidence type="ECO:0000313" key="1">
    <source>
        <dbReference type="EMBL" id="KPL74119.1"/>
    </source>
</evidence>
<sequence length="87" mass="10366">MPVKNTPEEREIIKLIPKLPVQDSDKNQWMQQIDEFGLTEELVEEIREKLNHPEAGQEDQAGRYRMQLARLVQRWRLASQSRHFSSH</sequence>
<dbReference type="Proteomes" id="UP000050417">
    <property type="component" value="Unassembled WGS sequence"/>
</dbReference>
<organism evidence="1 2">
    <name type="scientific">Ornatilinea apprima</name>
    <dbReference type="NCBI Taxonomy" id="1134406"/>
    <lineage>
        <taxon>Bacteria</taxon>
        <taxon>Bacillati</taxon>
        <taxon>Chloroflexota</taxon>
        <taxon>Anaerolineae</taxon>
        <taxon>Anaerolineales</taxon>
        <taxon>Anaerolineaceae</taxon>
        <taxon>Ornatilinea</taxon>
    </lineage>
</organism>
<protein>
    <submittedName>
        <fullName evidence="1">Uncharacterized protein</fullName>
    </submittedName>
</protein>
<gene>
    <name evidence="1" type="ORF">ADN00_14040</name>
</gene>
<accession>A0A0P6X3X7</accession>
<reference evidence="1 2" key="1">
    <citation type="submission" date="2015-07" db="EMBL/GenBank/DDBJ databases">
        <title>Genome sequence of Ornatilinea apprima DSM 23815.</title>
        <authorList>
            <person name="Hemp J."/>
            <person name="Ward L.M."/>
            <person name="Pace L.A."/>
            <person name="Fischer W.W."/>
        </authorList>
    </citation>
    <scope>NUCLEOTIDE SEQUENCE [LARGE SCALE GENOMIC DNA]</scope>
    <source>
        <strain evidence="1 2">P3M-1</strain>
    </source>
</reference>
<dbReference type="EMBL" id="LGCL01000033">
    <property type="protein sequence ID" value="KPL74119.1"/>
    <property type="molecule type" value="Genomic_DNA"/>
</dbReference>
<proteinExistence type="predicted"/>